<evidence type="ECO:0000259" key="7">
    <source>
        <dbReference type="Pfam" id="PF04138"/>
    </source>
</evidence>
<proteinExistence type="predicted"/>
<feature type="transmembrane region" description="Helical" evidence="6">
    <location>
        <begin position="949"/>
        <end position="967"/>
    </location>
</feature>
<evidence type="ECO:0000313" key="8">
    <source>
        <dbReference type="EMBL" id="MCU6724805.1"/>
    </source>
</evidence>
<gene>
    <name evidence="8" type="ORF">OCV47_05475</name>
</gene>
<evidence type="ECO:0000256" key="3">
    <source>
        <dbReference type="ARBA" id="ARBA00022989"/>
    </source>
</evidence>
<feature type="transmembrane region" description="Helical" evidence="6">
    <location>
        <begin position="585"/>
        <end position="603"/>
    </location>
</feature>
<feature type="transmembrane region" description="Helical" evidence="6">
    <location>
        <begin position="340"/>
        <end position="360"/>
    </location>
</feature>
<feature type="transmembrane region" description="Helical" evidence="6">
    <location>
        <begin position="153"/>
        <end position="172"/>
    </location>
</feature>
<keyword evidence="3 6" id="KW-1133">Transmembrane helix</keyword>
<comment type="subcellular location">
    <subcellularLocation>
        <location evidence="1">Membrane</location>
        <topology evidence="1">Multi-pass membrane protein</topology>
    </subcellularLocation>
</comment>
<reference evidence="8 9" key="1">
    <citation type="journal article" date="2021" name="ISME Commun">
        <title>Automated analysis of genomic sequences facilitates high-throughput and comprehensive description of bacteria.</title>
        <authorList>
            <person name="Hitch T.C.A."/>
        </authorList>
    </citation>
    <scope>NUCLEOTIDE SEQUENCE [LARGE SCALE GENOMIC DNA]</scope>
    <source>
        <strain evidence="8 9">Sanger_29</strain>
    </source>
</reference>
<feature type="transmembrane region" description="Helical" evidence="6">
    <location>
        <begin position="470"/>
        <end position="489"/>
    </location>
</feature>
<feature type="domain" description="GtrA/DPMS transmembrane" evidence="7">
    <location>
        <begin position="15"/>
        <end position="133"/>
    </location>
</feature>
<dbReference type="PANTHER" id="PTHR38454:SF1">
    <property type="entry name" value="INTEGRAL MEMBRANE PROTEIN"/>
    <property type="match status" value="1"/>
</dbReference>
<evidence type="ECO:0000256" key="1">
    <source>
        <dbReference type="ARBA" id="ARBA00004141"/>
    </source>
</evidence>
<keyword evidence="2 6" id="KW-0812">Transmembrane</keyword>
<dbReference type="PANTHER" id="PTHR38454">
    <property type="entry name" value="INTEGRAL MEMBRANE PROTEIN-RELATED"/>
    <property type="match status" value="1"/>
</dbReference>
<dbReference type="EMBL" id="JAOQKE010000004">
    <property type="protein sequence ID" value="MCU6724805.1"/>
    <property type="molecule type" value="Genomic_DNA"/>
</dbReference>
<comment type="caution">
    <text evidence="8">The sequence shown here is derived from an EMBL/GenBank/DDBJ whole genome shotgun (WGS) entry which is preliminary data.</text>
</comment>
<organism evidence="8 9">
    <name type="scientific">Muricoprocola aceti</name>
    <dbReference type="NCBI Taxonomy" id="2981772"/>
    <lineage>
        <taxon>Bacteria</taxon>
        <taxon>Bacillati</taxon>
        <taxon>Bacillota</taxon>
        <taxon>Clostridia</taxon>
        <taxon>Lachnospirales</taxon>
        <taxon>Lachnospiraceae</taxon>
        <taxon>Muricoprocola</taxon>
    </lineage>
</organism>
<evidence type="ECO:0000256" key="2">
    <source>
        <dbReference type="ARBA" id="ARBA00022692"/>
    </source>
</evidence>
<keyword evidence="4 6" id="KW-0472">Membrane</keyword>
<feature type="transmembrane region" description="Helical" evidence="6">
    <location>
        <begin position="372"/>
        <end position="395"/>
    </location>
</feature>
<evidence type="ECO:0000256" key="5">
    <source>
        <dbReference type="SAM" id="MobiDB-lite"/>
    </source>
</evidence>
<feature type="transmembrane region" description="Helical" evidence="6">
    <location>
        <begin position="249"/>
        <end position="268"/>
    </location>
</feature>
<accession>A0ABT2SKI7</accession>
<dbReference type="RefSeq" id="WP_262654244.1">
    <property type="nucleotide sequence ID" value="NZ_JAOQKE010000004.1"/>
</dbReference>
<dbReference type="InterPro" id="IPR007267">
    <property type="entry name" value="GtrA_DPMS_TM"/>
</dbReference>
<evidence type="ECO:0000313" key="9">
    <source>
        <dbReference type="Proteomes" id="UP001652338"/>
    </source>
</evidence>
<feature type="transmembrane region" description="Helical" evidence="6">
    <location>
        <begin position="16"/>
        <end position="34"/>
    </location>
</feature>
<dbReference type="Pfam" id="PF04138">
    <property type="entry name" value="GtrA_DPMS_TM"/>
    <property type="match status" value="1"/>
</dbReference>
<feature type="transmembrane region" description="Helical" evidence="6">
    <location>
        <begin position="219"/>
        <end position="237"/>
    </location>
</feature>
<protein>
    <submittedName>
        <fullName evidence="8">YfhO family protein</fullName>
    </submittedName>
</protein>
<evidence type="ECO:0000256" key="4">
    <source>
        <dbReference type="ARBA" id="ARBA00023136"/>
    </source>
</evidence>
<feature type="transmembrane region" description="Helical" evidence="6">
    <location>
        <begin position="553"/>
        <end position="573"/>
    </location>
</feature>
<sequence length="995" mass="112976">METYVKKLMHNQGIRYIFFGGCTTMVNLVSYWIFRNLIHIDVTRANFFAIALSILFAYVVNKQFVFESKTTGYLALLKEMGQFIGMRLLTMFIEIFGVVMFCCVWNMQDMIAKLIIQVVVLVLNFVFSKLIVFRTVDAVFTREELQQKKVRKWCAGLGFAIPALTVLIAYIVNGVYPFGDHGGLIIDSLHQYLPFFTDFHDKLVNSQSLTWSFGGGLGYNMWAVFAYYLASPLNLLITAVSSEHVMDFMAYLILLKIALTGGIFGWYLSQREGDQDYFPVAFACMYALSAFMIGYYFNVMWLDSIMVLPLVMLGIEKIVAGEKGSMYALALLYGLYCNYYIGYMLCLFACLYFLVLWIGAKKFEVKKFLGTGVKFTWFSLLAGGMAAMVLLPAYLNLGITESADSSFPDKIKFYTDGIAQMTGHFALVEPINIYDDQSGVNIYCGVIVLILVVLYLLDQELRLSERVAKLLLLGLLALSMNFNMLNYIWHGFHVQNGLPNRFAFLYIALLLTMGFDAIRHIRKMKAWKIMLSWLAAILFTAYCMVAQEGEREWYVYMVTLLLLVLYGILLLWYHESERRTHLAKCVLTSVLAAEMAVTGIYGICMNGTVGRSTYVDEQIAYKKLVGEYDQTDDFYRSEIDSQRMRNENMFMGANGVVLFSSTMPEATVNLCRSIGMEARTNKDGYNGMTKLFNDVFGVRYLVSRKGSDTLYQMTQEGYEEPLYLYKNNQALSLGFMVSSEIRNWNIYSNQTAMEIQAQFAQLATGVPFAYTLREAYSLEEGPTYIIRLHPGEQTYIEFTENVKSVTIKTPQSEKTVNNYTKNLFNLGTVTEEGENSKANITITYKDNQSSPVPVRVYTCSDEEYQEVYQKLAANQMEHVVEEGNHVSGEIQVDQAGTLLLTIPYDEGWTVKVDGENVSTYRVGDALTGVDLTEGSHQIEMNFTPSGLDVGSLISIVCIALFLFSAMLEQYSQKKKEQKKQEETEGETENEAYIFG</sequence>
<keyword evidence="9" id="KW-1185">Reference proteome</keyword>
<feature type="transmembrane region" description="Helical" evidence="6">
    <location>
        <begin position="501"/>
        <end position="518"/>
    </location>
</feature>
<feature type="transmembrane region" description="Helical" evidence="6">
    <location>
        <begin position="530"/>
        <end position="547"/>
    </location>
</feature>
<feature type="transmembrane region" description="Helical" evidence="6">
    <location>
        <begin position="280"/>
        <end position="297"/>
    </location>
</feature>
<name>A0ABT2SKI7_9FIRM</name>
<feature type="transmembrane region" description="Helical" evidence="6">
    <location>
        <begin position="86"/>
        <end position="108"/>
    </location>
</feature>
<dbReference type="InterPro" id="IPR018580">
    <property type="entry name" value="Uncharacterised_YfhO"/>
</dbReference>
<feature type="transmembrane region" description="Helical" evidence="6">
    <location>
        <begin position="46"/>
        <end position="65"/>
    </location>
</feature>
<evidence type="ECO:0000256" key="6">
    <source>
        <dbReference type="SAM" id="Phobius"/>
    </source>
</evidence>
<dbReference type="Proteomes" id="UP001652338">
    <property type="component" value="Unassembled WGS sequence"/>
</dbReference>
<feature type="transmembrane region" description="Helical" evidence="6">
    <location>
        <begin position="304"/>
        <end position="320"/>
    </location>
</feature>
<feature type="region of interest" description="Disordered" evidence="5">
    <location>
        <begin position="975"/>
        <end position="995"/>
    </location>
</feature>
<feature type="transmembrane region" description="Helical" evidence="6">
    <location>
        <begin position="440"/>
        <end position="458"/>
    </location>
</feature>
<dbReference type="Pfam" id="PF09586">
    <property type="entry name" value="YfhO"/>
    <property type="match status" value="1"/>
</dbReference>
<feature type="transmembrane region" description="Helical" evidence="6">
    <location>
        <begin position="114"/>
        <end position="132"/>
    </location>
</feature>